<dbReference type="AlphaFoldDB" id="A0A9X3L9M5"/>
<comment type="similarity">
    <text evidence="1">Belongs to the AHA1 family.</text>
</comment>
<evidence type="ECO:0000313" key="3">
    <source>
        <dbReference type="EMBL" id="MCZ8533667.1"/>
    </source>
</evidence>
<gene>
    <name evidence="3" type="ORF">M9R61_10110</name>
</gene>
<sequence length="155" mass="18439">MIATIQNEKGIYLARFERQFNHSVETVWEMLTDNEKLKQWFDELEIVDLRQDGLIQFDMQDGTYEDMKILDYEPLKTLVFEWGQDIARFELSSLPNCCKLVFVETISTITEHTPKDLAGWHVCLDVIQALLDGDSIKREDDWKIWFKKYKELLNK</sequence>
<dbReference type="CDD" id="cd08899">
    <property type="entry name" value="SRPBCC_CalC_Aha1-like_6"/>
    <property type="match status" value="1"/>
</dbReference>
<dbReference type="RefSeq" id="WP_269921966.1">
    <property type="nucleotide sequence ID" value="NZ_JAMKBI010000006.1"/>
</dbReference>
<dbReference type="Gene3D" id="3.30.530.20">
    <property type="match status" value="1"/>
</dbReference>
<proteinExistence type="inferred from homology"/>
<evidence type="ECO:0000256" key="1">
    <source>
        <dbReference type="ARBA" id="ARBA00006817"/>
    </source>
</evidence>
<comment type="caution">
    <text evidence="3">The sequence shown here is derived from an EMBL/GenBank/DDBJ whole genome shotgun (WGS) entry which is preliminary data.</text>
</comment>
<dbReference type="SUPFAM" id="SSF55961">
    <property type="entry name" value="Bet v1-like"/>
    <property type="match status" value="1"/>
</dbReference>
<keyword evidence="4" id="KW-1185">Reference proteome</keyword>
<dbReference type="InterPro" id="IPR023393">
    <property type="entry name" value="START-like_dom_sf"/>
</dbReference>
<name>A0A9X3L9M5_9BACI</name>
<evidence type="ECO:0000259" key="2">
    <source>
        <dbReference type="Pfam" id="PF08327"/>
    </source>
</evidence>
<dbReference type="Proteomes" id="UP001152172">
    <property type="component" value="Unassembled WGS sequence"/>
</dbReference>
<dbReference type="Pfam" id="PF08327">
    <property type="entry name" value="AHSA1"/>
    <property type="match status" value="1"/>
</dbReference>
<dbReference type="InterPro" id="IPR013538">
    <property type="entry name" value="ASHA1/2-like_C"/>
</dbReference>
<protein>
    <submittedName>
        <fullName evidence="3">SRPBCC family protein</fullName>
    </submittedName>
</protein>
<reference evidence="3" key="1">
    <citation type="submission" date="2022-05" db="EMBL/GenBank/DDBJ databases">
        <authorList>
            <person name="Colautti A."/>
            <person name="Iacumin L."/>
        </authorList>
    </citation>
    <scope>NUCLEOTIDE SEQUENCE</scope>
    <source>
        <strain evidence="3">DSM 30747</strain>
    </source>
</reference>
<dbReference type="EMBL" id="JAMKBI010000006">
    <property type="protein sequence ID" value="MCZ8533667.1"/>
    <property type="molecule type" value="Genomic_DNA"/>
</dbReference>
<organism evidence="3 4">
    <name type="scientific">Psychrobacillus psychrodurans</name>
    <dbReference type="NCBI Taxonomy" id="126157"/>
    <lineage>
        <taxon>Bacteria</taxon>
        <taxon>Bacillati</taxon>
        <taxon>Bacillota</taxon>
        <taxon>Bacilli</taxon>
        <taxon>Bacillales</taxon>
        <taxon>Bacillaceae</taxon>
        <taxon>Psychrobacillus</taxon>
    </lineage>
</organism>
<accession>A0A9X3L9M5</accession>
<evidence type="ECO:0000313" key="4">
    <source>
        <dbReference type="Proteomes" id="UP001152172"/>
    </source>
</evidence>
<feature type="domain" description="Activator of Hsp90 ATPase homologue 1/2-like C-terminal" evidence="2">
    <location>
        <begin position="22"/>
        <end position="131"/>
    </location>
</feature>